<keyword evidence="1" id="KW-0732">Signal</keyword>
<keyword evidence="3" id="KW-1185">Reference proteome</keyword>
<dbReference type="EMBL" id="JBHSDP010000002">
    <property type="protein sequence ID" value="MFC4326301.1"/>
    <property type="molecule type" value="Genomic_DNA"/>
</dbReference>
<gene>
    <name evidence="2" type="ORF">ACFPC0_00350</name>
</gene>
<evidence type="ECO:0008006" key="4">
    <source>
        <dbReference type="Google" id="ProtNLM"/>
    </source>
</evidence>
<evidence type="ECO:0000313" key="3">
    <source>
        <dbReference type="Proteomes" id="UP001595824"/>
    </source>
</evidence>
<dbReference type="RefSeq" id="WP_381736381.1">
    <property type="nucleotide sequence ID" value="NZ_JBHSDP010000002.1"/>
</dbReference>
<evidence type="ECO:0000313" key="2">
    <source>
        <dbReference type="EMBL" id="MFC4326301.1"/>
    </source>
</evidence>
<accession>A0ABV8T893</accession>
<name>A0ABV8T893_9ACTN</name>
<feature type="chain" id="PRO_5045888394" description="Secreted protein" evidence="1">
    <location>
        <begin position="31"/>
        <end position="125"/>
    </location>
</feature>
<proteinExistence type="predicted"/>
<reference evidence="3" key="1">
    <citation type="journal article" date="2019" name="Int. J. Syst. Evol. Microbiol.">
        <title>The Global Catalogue of Microorganisms (GCM) 10K type strain sequencing project: providing services to taxonomists for standard genome sequencing and annotation.</title>
        <authorList>
            <consortium name="The Broad Institute Genomics Platform"/>
            <consortium name="The Broad Institute Genome Sequencing Center for Infectious Disease"/>
            <person name="Wu L."/>
            <person name="Ma J."/>
        </authorList>
    </citation>
    <scope>NUCLEOTIDE SEQUENCE [LARGE SCALE GENOMIC DNA]</scope>
    <source>
        <strain evidence="3">PCU 347</strain>
    </source>
</reference>
<protein>
    <recommendedName>
        <fullName evidence="4">Secreted protein</fullName>
    </recommendedName>
</protein>
<organism evidence="2 3">
    <name type="scientific">Streptomyces andamanensis</name>
    <dbReference type="NCBI Taxonomy" id="1565035"/>
    <lineage>
        <taxon>Bacteria</taxon>
        <taxon>Bacillati</taxon>
        <taxon>Actinomycetota</taxon>
        <taxon>Actinomycetes</taxon>
        <taxon>Kitasatosporales</taxon>
        <taxon>Streptomycetaceae</taxon>
        <taxon>Streptomyces</taxon>
    </lineage>
</organism>
<dbReference type="Proteomes" id="UP001595824">
    <property type="component" value="Unassembled WGS sequence"/>
</dbReference>
<evidence type="ECO:0000256" key="1">
    <source>
        <dbReference type="SAM" id="SignalP"/>
    </source>
</evidence>
<feature type="signal peptide" evidence="1">
    <location>
        <begin position="1"/>
        <end position="30"/>
    </location>
</feature>
<sequence>MMAVVGSRGVMAVLASTLLLLGGATATAQAEPTDPPTPAAPCAYPSVCFVKDGEVVYTYDQVTPWQYLPAPLPAPLQVINTRHETIWIGDTKGGAQCIQPESIFDKWLDTLESVRIDDSAECELL</sequence>
<comment type="caution">
    <text evidence="2">The sequence shown here is derived from an EMBL/GenBank/DDBJ whole genome shotgun (WGS) entry which is preliminary data.</text>
</comment>